<dbReference type="AlphaFoldDB" id="A0A8H6XCZ1"/>
<keyword evidence="2" id="KW-1185">Reference proteome</keyword>
<accession>A0A8H6XCZ1</accession>
<protein>
    <submittedName>
        <fullName evidence="1">Uncharacterized protein</fullName>
    </submittedName>
</protein>
<organism evidence="1 2">
    <name type="scientific">Mycena sanguinolenta</name>
    <dbReference type="NCBI Taxonomy" id="230812"/>
    <lineage>
        <taxon>Eukaryota</taxon>
        <taxon>Fungi</taxon>
        <taxon>Dikarya</taxon>
        <taxon>Basidiomycota</taxon>
        <taxon>Agaricomycotina</taxon>
        <taxon>Agaricomycetes</taxon>
        <taxon>Agaricomycetidae</taxon>
        <taxon>Agaricales</taxon>
        <taxon>Marasmiineae</taxon>
        <taxon>Mycenaceae</taxon>
        <taxon>Mycena</taxon>
    </lineage>
</organism>
<evidence type="ECO:0000313" key="1">
    <source>
        <dbReference type="EMBL" id="KAF7338783.1"/>
    </source>
</evidence>
<gene>
    <name evidence="1" type="ORF">MSAN_02200800</name>
</gene>
<name>A0A8H6XCZ1_9AGAR</name>
<dbReference type="OrthoDB" id="2989737at2759"/>
<dbReference type="Proteomes" id="UP000623467">
    <property type="component" value="Unassembled WGS sequence"/>
</dbReference>
<evidence type="ECO:0000313" key="2">
    <source>
        <dbReference type="Proteomes" id="UP000623467"/>
    </source>
</evidence>
<sequence>MPLPQELVDIILDNIIIAGDIPSLKSCALAARTFFHEILSSSPHVAPHVKELRIVLKGPNTFFAYNSPTTNAEECRGVRSFSADRALSLVLLRLVNLTRISLVGNTPQRWHGGAYSMNWGVMEEHLKSALAKLMSLFSDATGLKEMSLAHMHFTHFVRWQGSRPWRPRLRSLLINDAGSSPCCRYVVDPDICLSLVNTLTVATHSTEWRNKLIHATGVEHLHLMLWGDAECTPEIFSTKLRSIRIYSYYILVLLGAIFTMCPPNTSLERITVEGPGAVQFLRNGSEVDAIIEAKLDRLRALKTVELRRKKDSRDTFAEWEAAVQVALPSLLRRGMLLTTEIEAEYEWE</sequence>
<proteinExistence type="predicted"/>
<dbReference type="EMBL" id="JACAZH010000032">
    <property type="protein sequence ID" value="KAF7338783.1"/>
    <property type="molecule type" value="Genomic_DNA"/>
</dbReference>
<reference evidence="1" key="1">
    <citation type="submission" date="2020-05" db="EMBL/GenBank/DDBJ databases">
        <title>Mycena genomes resolve the evolution of fungal bioluminescence.</title>
        <authorList>
            <person name="Tsai I.J."/>
        </authorList>
    </citation>
    <scope>NUCLEOTIDE SEQUENCE</scope>
    <source>
        <strain evidence="1">160909Yilan</strain>
    </source>
</reference>
<comment type="caution">
    <text evidence="1">The sequence shown here is derived from an EMBL/GenBank/DDBJ whole genome shotgun (WGS) entry which is preliminary data.</text>
</comment>